<dbReference type="Proteomes" id="UP001595901">
    <property type="component" value="Unassembled WGS sequence"/>
</dbReference>
<reference evidence="3" key="1">
    <citation type="journal article" date="2019" name="Int. J. Syst. Evol. Microbiol.">
        <title>The Global Catalogue of Microorganisms (GCM) 10K type strain sequencing project: providing services to taxonomists for standard genome sequencing and annotation.</title>
        <authorList>
            <consortium name="The Broad Institute Genomics Platform"/>
            <consortium name="The Broad Institute Genome Sequencing Center for Infectious Disease"/>
            <person name="Wu L."/>
            <person name="Ma J."/>
        </authorList>
    </citation>
    <scope>NUCLEOTIDE SEQUENCE [LARGE SCALE GENOMIC DNA]</scope>
    <source>
        <strain evidence="3">CCUG 58728</strain>
    </source>
</reference>
<dbReference type="SUPFAM" id="SSF51735">
    <property type="entry name" value="NAD(P)-binding Rossmann-fold domains"/>
    <property type="match status" value="1"/>
</dbReference>
<evidence type="ECO:0000313" key="2">
    <source>
        <dbReference type="EMBL" id="MFC3931630.1"/>
    </source>
</evidence>
<dbReference type="EMBL" id="JBHSAC010000020">
    <property type="protein sequence ID" value="MFC3931630.1"/>
    <property type="molecule type" value="Genomic_DNA"/>
</dbReference>
<evidence type="ECO:0000313" key="3">
    <source>
        <dbReference type="Proteomes" id="UP001595901"/>
    </source>
</evidence>
<evidence type="ECO:0000259" key="1">
    <source>
        <dbReference type="Pfam" id="PF02558"/>
    </source>
</evidence>
<sequence length="322" mass="36040">MKILIVGLGVIGSTYGHLFEKAGHEVEHLIRKDSPKADIKSLAVELLDGRISDKGSTIRDSYRIKSYTARTYDFIFISIPEGGLTGVLADLEVRGISGTLLVNCGIWQDKDSLDSMMQGWNYILGYPVAGGNIKNNLLTCCVFDHFMLEREEKAAIPNYQELVQLFEDCSIKLEQPYDMLEWIWLHMAINAGVISAIGKYGDMTNTTASVEQAIASSKALREAVIAIRETSRIVAARGVILRNYANELLPYKIPTFLSVPLMKRMFAKKVLTRKIITLHNNLSDLLFVCQCLYDSGKAQAISAPHFYEAYNITKDKLSQMRS</sequence>
<protein>
    <submittedName>
        <fullName evidence="2">Ketopantoate reductase family protein</fullName>
    </submittedName>
</protein>
<dbReference type="RefSeq" id="WP_380429982.1">
    <property type="nucleotide sequence ID" value="NZ_JBHSAC010000020.1"/>
</dbReference>
<comment type="caution">
    <text evidence="2">The sequence shown here is derived from an EMBL/GenBank/DDBJ whole genome shotgun (WGS) entry which is preliminary data.</text>
</comment>
<name>A0ABV8CZQ8_9STRE</name>
<proteinExistence type="predicted"/>
<dbReference type="Pfam" id="PF02558">
    <property type="entry name" value="ApbA"/>
    <property type="match status" value="1"/>
</dbReference>
<organism evidence="2 3">
    <name type="scientific">Streptococcus dentapri</name>
    <dbReference type="NCBI Taxonomy" id="573564"/>
    <lineage>
        <taxon>Bacteria</taxon>
        <taxon>Bacillati</taxon>
        <taxon>Bacillota</taxon>
        <taxon>Bacilli</taxon>
        <taxon>Lactobacillales</taxon>
        <taxon>Streptococcaceae</taxon>
        <taxon>Streptococcus</taxon>
    </lineage>
</organism>
<accession>A0ABV8CZQ8</accession>
<feature type="domain" description="Ketopantoate reductase N-terminal" evidence="1">
    <location>
        <begin position="3"/>
        <end position="90"/>
    </location>
</feature>
<dbReference type="InterPro" id="IPR013332">
    <property type="entry name" value="KPR_N"/>
</dbReference>
<dbReference type="Gene3D" id="3.40.50.720">
    <property type="entry name" value="NAD(P)-binding Rossmann-like Domain"/>
    <property type="match status" value="1"/>
</dbReference>
<keyword evidence="3" id="KW-1185">Reference proteome</keyword>
<gene>
    <name evidence="2" type="ORF">ACFOSE_02335</name>
</gene>
<dbReference type="InterPro" id="IPR036291">
    <property type="entry name" value="NAD(P)-bd_dom_sf"/>
</dbReference>